<reference evidence="2 3" key="1">
    <citation type="submission" date="2019-04" db="EMBL/GenBank/DDBJ databases">
        <title>Friends and foes A comparative genomics studyof 23 Aspergillus species from section Flavi.</title>
        <authorList>
            <consortium name="DOE Joint Genome Institute"/>
            <person name="Kjaerbolling I."/>
            <person name="Vesth T."/>
            <person name="Frisvad J.C."/>
            <person name="Nybo J.L."/>
            <person name="Theobald S."/>
            <person name="Kildgaard S."/>
            <person name="Isbrandt T."/>
            <person name="Kuo A."/>
            <person name="Sato A."/>
            <person name="Lyhne E.K."/>
            <person name="Kogle M.E."/>
            <person name="Wiebenga A."/>
            <person name="Kun R.S."/>
            <person name="Lubbers R.J."/>
            <person name="Makela M.R."/>
            <person name="Barry K."/>
            <person name="Chovatia M."/>
            <person name="Clum A."/>
            <person name="Daum C."/>
            <person name="Haridas S."/>
            <person name="He G."/>
            <person name="LaButti K."/>
            <person name="Lipzen A."/>
            <person name="Mondo S."/>
            <person name="Riley R."/>
            <person name="Salamov A."/>
            <person name="Simmons B.A."/>
            <person name="Magnuson J.K."/>
            <person name="Henrissat B."/>
            <person name="Mortensen U.H."/>
            <person name="Larsen T.O."/>
            <person name="Devries R.P."/>
            <person name="Grigoriev I.V."/>
            <person name="Machida M."/>
            <person name="Baker S.E."/>
            <person name="Andersen M.R."/>
        </authorList>
    </citation>
    <scope>NUCLEOTIDE SEQUENCE [LARGE SCALE GENOMIC DNA]</scope>
    <source>
        <strain evidence="2 3">IBT 29228</strain>
    </source>
</reference>
<evidence type="ECO:0000313" key="2">
    <source>
        <dbReference type="EMBL" id="KAE8383529.1"/>
    </source>
</evidence>
<evidence type="ECO:0000313" key="3">
    <source>
        <dbReference type="Proteomes" id="UP000326198"/>
    </source>
</evidence>
<dbReference type="Proteomes" id="UP000326198">
    <property type="component" value="Unassembled WGS sequence"/>
</dbReference>
<proteinExistence type="predicted"/>
<name>A0A5N7BP26_9EURO</name>
<keyword evidence="1" id="KW-0472">Membrane</keyword>
<accession>A0A5N7BP26</accession>
<keyword evidence="1" id="KW-1133">Transmembrane helix</keyword>
<organism evidence="2 3">
    <name type="scientific">Aspergillus bertholletiae</name>
    <dbReference type="NCBI Taxonomy" id="1226010"/>
    <lineage>
        <taxon>Eukaryota</taxon>
        <taxon>Fungi</taxon>
        <taxon>Dikarya</taxon>
        <taxon>Ascomycota</taxon>
        <taxon>Pezizomycotina</taxon>
        <taxon>Eurotiomycetes</taxon>
        <taxon>Eurotiomycetidae</taxon>
        <taxon>Eurotiales</taxon>
        <taxon>Aspergillaceae</taxon>
        <taxon>Aspergillus</taxon>
        <taxon>Aspergillus subgen. Circumdati</taxon>
    </lineage>
</organism>
<keyword evidence="3" id="KW-1185">Reference proteome</keyword>
<sequence>MDGWVGYVAFVRESCGSWVSRRLVYLPVSESRWNFPVAEVISGLYGDFVIYIFLGRGP</sequence>
<keyword evidence="1" id="KW-0812">Transmembrane</keyword>
<dbReference type="AlphaFoldDB" id="A0A5N7BP26"/>
<evidence type="ECO:0000256" key="1">
    <source>
        <dbReference type="SAM" id="Phobius"/>
    </source>
</evidence>
<protein>
    <submittedName>
        <fullName evidence="2">Uncharacterized protein</fullName>
    </submittedName>
</protein>
<dbReference type="EMBL" id="ML736154">
    <property type="protein sequence ID" value="KAE8383529.1"/>
    <property type="molecule type" value="Genomic_DNA"/>
</dbReference>
<feature type="transmembrane region" description="Helical" evidence="1">
    <location>
        <begin position="33"/>
        <end position="54"/>
    </location>
</feature>
<gene>
    <name evidence="2" type="ORF">BDV26DRAFT_251151</name>
</gene>